<organism evidence="2 3">
    <name type="scientific">Marasmius tenuissimus</name>
    <dbReference type="NCBI Taxonomy" id="585030"/>
    <lineage>
        <taxon>Eukaryota</taxon>
        <taxon>Fungi</taxon>
        <taxon>Dikarya</taxon>
        <taxon>Basidiomycota</taxon>
        <taxon>Agaricomycotina</taxon>
        <taxon>Agaricomycetes</taxon>
        <taxon>Agaricomycetidae</taxon>
        <taxon>Agaricales</taxon>
        <taxon>Marasmiineae</taxon>
        <taxon>Marasmiaceae</taxon>
        <taxon>Marasmius</taxon>
    </lineage>
</organism>
<keyword evidence="1" id="KW-0175">Coiled coil</keyword>
<gene>
    <name evidence="2" type="ORF">AAF712_010751</name>
</gene>
<name>A0ABR2ZMC6_9AGAR</name>
<comment type="caution">
    <text evidence="2">The sequence shown here is derived from an EMBL/GenBank/DDBJ whole genome shotgun (WGS) entry which is preliminary data.</text>
</comment>
<evidence type="ECO:0000313" key="2">
    <source>
        <dbReference type="EMBL" id="KAL0062405.1"/>
    </source>
</evidence>
<reference evidence="2 3" key="1">
    <citation type="submission" date="2024-05" db="EMBL/GenBank/DDBJ databases">
        <title>A draft genome resource for the thread blight pathogen Marasmius tenuissimus strain MS-2.</title>
        <authorList>
            <person name="Yulfo-Soto G.E."/>
            <person name="Baruah I.K."/>
            <person name="Amoako-Attah I."/>
            <person name="Bukari Y."/>
            <person name="Meinhardt L.W."/>
            <person name="Bailey B.A."/>
            <person name="Cohen S.P."/>
        </authorList>
    </citation>
    <scope>NUCLEOTIDE SEQUENCE [LARGE SCALE GENOMIC DNA]</scope>
    <source>
        <strain evidence="2 3">MS-2</strain>
    </source>
</reference>
<keyword evidence="3" id="KW-1185">Reference proteome</keyword>
<sequence length="163" mass="18314">MEQLHCSDCNFDIESSRTTIQGPPDALYQHYLHHNGYPPLGQVDLLAAGMREAQAQVSLLDDTIARMKATIAALEAEQVRVVEMVAKYRAILRPIHKLPAELLTRIFFLSLDPLMVPENAVARVYPPHSLDSSKVPWILGQVCRTWRQLALQTPGLWSFTLIG</sequence>
<dbReference type="Gene3D" id="1.20.1280.50">
    <property type="match status" value="1"/>
</dbReference>
<feature type="coiled-coil region" evidence="1">
    <location>
        <begin position="50"/>
        <end position="77"/>
    </location>
</feature>
<evidence type="ECO:0008006" key="4">
    <source>
        <dbReference type="Google" id="ProtNLM"/>
    </source>
</evidence>
<dbReference type="EMBL" id="JBBXMP010000106">
    <property type="protein sequence ID" value="KAL0062405.1"/>
    <property type="molecule type" value="Genomic_DNA"/>
</dbReference>
<protein>
    <recommendedName>
        <fullName evidence="4">F-box domain-containing protein</fullName>
    </recommendedName>
</protein>
<accession>A0ABR2ZMC6</accession>
<evidence type="ECO:0000313" key="3">
    <source>
        <dbReference type="Proteomes" id="UP001437256"/>
    </source>
</evidence>
<evidence type="ECO:0000256" key="1">
    <source>
        <dbReference type="SAM" id="Coils"/>
    </source>
</evidence>
<dbReference type="Proteomes" id="UP001437256">
    <property type="component" value="Unassembled WGS sequence"/>
</dbReference>
<proteinExistence type="predicted"/>